<organism evidence="1 2">
    <name type="scientific">Isoptericola hypogeus</name>
    <dbReference type="NCBI Taxonomy" id="300179"/>
    <lineage>
        <taxon>Bacteria</taxon>
        <taxon>Bacillati</taxon>
        <taxon>Actinomycetota</taxon>
        <taxon>Actinomycetes</taxon>
        <taxon>Micrococcales</taxon>
        <taxon>Promicromonosporaceae</taxon>
        <taxon>Isoptericola</taxon>
    </lineage>
</organism>
<name>A0ABN2JTQ1_9MICO</name>
<sequence>MENTERREVVTGVCPRCGNPVPRRKTGRPATWCSQACRRAAYEERRAARSGAVALEFVDRVRIEGTQHARDDCIATVLTSPVATTRLLEALLRKLALDGELWEPRWERTCDALSRCGWVIERARGARRRPS</sequence>
<comment type="caution">
    <text evidence="1">The sequence shown here is derived from an EMBL/GenBank/DDBJ whole genome shotgun (WGS) entry which is preliminary data.</text>
</comment>
<gene>
    <name evidence="1" type="ORF">GCM10009809_37450</name>
</gene>
<keyword evidence="2" id="KW-1185">Reference proteome</keyword>
<dbReference type="Proteomes" id="UP001501138">
    <property type="component" value="Unassembled WGS sequence"/>
</dbReference>
<evidence type="ECO:0000313" key="2">
    <source>
        <dbReference type="Proteomes" id="UP001501138"/>
    </source>
</evidence>
<accession>A0ABN2JTQ1</accession>
<evidence type="ECO:0000313" key="1">
    <source>
        <dbReference type="EMBL" id="GAA1738710.1"/>
    </source>
</evidence>
<reference evidence="1 2" key="1">
    <citation type="journal article" date="2019" name="Int. J. Syst. Evol. Microbiol.">
        <title>The Global Catalogue of Microorganisms (GCM) 10K type strain sequencing project: providing services to taxonomists for standard genome sequencing and annotation.</title>
        <authorList>
            <consortium name="The Broad Institute Genomics Platform"/>
            <consortium name="The Broad Institute Genome Sequencing Center for Infectious Disease"/>
            <person name="Wu L."/>
            <person name="Ma J."/>
        </authorList>
    </citation>
    <scope>NUCLEOTIDE SEQUENCE [LARGE SCALE GENOMIC DNA]</scope>
    <source>
        <strain evidence="1 2">JCM 15589</strain>
    </source>
</reference>
<protein>
    <submittedName>
        <fullName evidence="1">Uncharacterized protein</fullName>
    </submittedName>
</protein>
<proteinExistence type="predicted"/>
<dbReference type="EMBL" id="BAAAPM010000009">
    <property type="protein sequence ID" value="GAA1738710.1"/>
    <property type="molecule type" value="Genomic_DNA"/>
</dbReference>